<keyword evidence="1" id="KW-0732">Signal</keyword>
<dbReference type="PANTHER" id="PTHR35332:SF2">
    <property type="entry name" value="REGULATION OF ENOLASE PROTEIN 1"/>
    <property type="match status" value="1"/>
</dbReference>
<comment type="caution">
    <text evidence="2">The sequence shown here is derived from an EMBL/GenBank/DDBJ whole genome shotgun (WGS) entry which is preliminary data.</text>
</comment>
<name>A0A1E8FDW0_9ALTE</name>
<dbReference type="STRING" id="1856405.BFC17_21435"/>
<evidence type="ECO:0000313" key="2">
    <source>
        <dbReference type="EMBL" id="OFI34110.1"/>
    </source>
</evidence>
<dbReference type="InterPro" id="IPR009784">
    <property type="entry name" value="DUF1349"/>
</dbReference>
<dbReference type="InterPro" id="IPR013320">
    <property type="entry name" value="ConA-like_dom_sf"/>
</dbReference>
<sequence length="239" mass="26306">MKLANRLIWIIPFLVLSLVSCSHTPLTAQSASTHTIPANLLSTLSASEGERLRWMNMPDVVSFEKGILSVNTAPGTDFFIDPENGSSSASAPFLFYEANGDFVATAVVEPDFSSTWNAVSVMVMLDAVNWIKFAFEYSDATGKSIVSVVTKSLSDDANGVRLPDTDKVWLRVIRKGDLYSMFWSVNGEQFYMARLTRMKSQAIVKVGVEAQSPLKQAATHKIHYFGVEPKTVTNLRTGL</sequence>
<dbReference type="Pfam" id="PF07081">
    <property type="entry name" value="DUF1349"/>
    <property type="match status" value="1"/>
</dbReference>
<feature type="chain" id="PRO_5009214198" description="DUF1349 domain-containing protein" evidence="1">
    <location>
        <begin position="29"/>
        <end position="239"/>
    </location>
</feature>
<evidence type="ECO:0008006" key="4">
    <source>
        <dbReference type="Google" id="ProtNLM"/>
    </source>
</evidence>
<dbReference type="RefSeq" id="WP_070177038.1">
    <property type="nucleotide sequence ID" value="NZ_BMJR01000003.1"/>
</dbReference>
<dbReference type="EMBL" id="MJIC01000014">
    <property type="protein sequence ID" value="OFI34110.1"/>
    <property type="molecule type" value="Genomic_DNA"/>
</dbReference>
<feature type="signal peptide" evidence="1">
    <location>
        <begin position="1"/>
        <end position="28"/>
    </location>
</feature>
<gene>
    <name evidence="2" type="ORF">BFC17_21435</name>
</gene>
<reference evidence="2 3" key="1">
    <citation type="submission" date="2016-09" db="EMBL/GenBank/DDBJ databases">
        <title>Alteromonas lipolytica, a new species isolated from sea water.</title>
        <authorList>
            <person name="Wu Y.-H."/>
            <person name="Cheng H."/>
            <person name="Xu X.-W."/>
        </authorList>
    </citation>
    <scope>NUCLEOTIDE SEQUENCE [LARGE SCALE GENOMIC DNA]</scope>
    <source>
        <strain evidence="2 3">JW12</strain>
    </source>
</reference>
<evidence type="ECO:0000313" key="3">
    <source>
        <dbReference type="Proteomes" id="UP000176037"/>
    </source>
</evidence>
<dbReference type="OrthoDB" id="9814707at2"/>
<proteinExistence type="predicted"/>
<evidence type="ECO:0000256" key="1">
    <source>
        <dbReference type="SAM" id="SignalP"/>
    </source>
</evidence>
<dbReference type="AlphaFoldDB" id="A0A1E8FDW0"/>
<dbReference type="PROSITE" id="PS51257">
    <property type="entry name" value="PROKAR_LIPOPROTEIN"/>
    <property type="match status" value="1"/>
</dbReference>
<organism evidence="2 3">
    <name type="scientific">Alteromonas lipolytica</name>
    <dbReference type="NCBI Taxonomy" id="1856405"/>
    <lineage>
        <taxon>Bacteria</taxon>
        <taxon>Pseudomonadati</taxon>
        <taxon>Pseudomonadota</taxon>
        <taxon>Gammaproteobacteria</taxon>
        <taxon>Alteromonadales</taxon>
        <taxon>Alteromonadaceae</taxon>
        <taxon>Alteromonas/Salinimonas group</taxon>
        <taxon>Alteromonas</taxon>
    </lineage>
</organism>
<dbReference type="SUPFAM" id="SSF49899">
    <property type="entry name" value="Concanavalin A-like lectins/glucanases"/>
    <property type="match status" value="1"/>
</dbReference>
<accession>A0A1E8FDW0</accession>
<dbReference type="Proteomes" id="UP000176037">
    <property type="component" value="Unassembled WGS sequence"/>
</dbReference>
<dbReference type="Gene3D" id="2.60.120.200">
    <property type="match status" value="1"/>
</dbReference>
<keyword evidence="3" id="KW-1185">Reference proteome</keyword>
<protein>
    <recommendedName>
        <fullName evidence="4">DUF1349 domain-containing protein</fullName>
    </recommendedName>
</protein>
<dbReference type="PANTHER" id="PTHR35332">
    <property type="entry name" value="REGULATION OF ENOLASE PROTEIN 1"/>
    <property type="match status" value="1"/>
</dbReference>